<name>A0AAD5H845_UMBRA</name>
<proteinExistence type="predicted"/>
<organism evidence="1 2">
    <name type="scientific">Umbelopsis ramanniana AG</name>
    <dbReference type="NCBI Taxonomy" id="1314678"/>
    <lineage>
        <taxon>Eukaryota</taxon>
        <taxon>Fungi</taxon>
        <taxon>Fungi incertae sedis</taxon>
        <taxon>Mucoromycota</taxon>
        <taxon>Mucoromycotina</taxon>
        <taxon>Umbelopsidomycetes</taxon>
        <taxon>Umbelopsidales</taxon>
        <taxon>Umbelopsidaceae</taxon>
        <taxon>Umbelopsis</taxon>
    </lineage>
</organism>
<reference evidence="1" key="2">
    <citation type="journal article" date="2022" name="Proc. Natl. Acad. Sci. U.S.A.">
        <title>Diploid-dominant life cycles characterize the early evolution of Fungi.</title>
        <authorList>
            <person name="Amses K.R."/>
            <person name="Simmons D.R."/>
            <person name="Longcore J.E."/>
            <person name="Mondo S.J."/>
            <person name="Seto K."/>
            <person name="Jeronimo G.H."/>
            <person name="Bonds A.E."/>
            <person name="Quandt C.A."/>
            <person name="Davis W.J."/>
            <person name="Chang Y."/>
            <person name="Federici B.A."/>
            <person name="Kuo A."/>
            <person name="LaButti K."/>
            <person name="Pangilinan J."/>
            <person name="Andreopoulos W."/>
            <person name="Tritt A."/>
            <person name="Riley R."/>
            <person name="Hundley H."/>
            <person name="Johnson J."/>
            <person name="Lipzen A."/>
            <person name="Barry K."/>
            <person name="Lang B.F."/>
            <person name="Cuomo C.A."/>
            <person name="Buchler N.E."/>
            <person name="Grigoriev I.V."/>
            <person name="Spatafora J.W."/>
            <person name="Stajich J.E."/>
            <person name="James T.Y."/>
        </authorList>
    </citation>
    <scope>NUCLEOTIDE SEQUENCE</scope>
    <source>
        <strain evidence="1">AG</strain>
    </source>
</reference>
<dbReference type="RefSeq" id="XP_051440391.1">
    <property type="nucleotide sequence ID" value="XM_051592396.1"/>
</dbReference>
<dbReference type="GeneID" id="75917739"/>
<accession>A0AAD5H845</accession>
<reference evidence="1" key="1">
    <citation type="submission" date="2021-06" db="EMBL/GenBank/DDBJ databases">
        <authorList>
            <consortium name="DOE Joint Genome Institute"/>
            <person name="Mondo S.J."/>
            <person name="Amses K.R."/>
            <person name="Simmons D.R."/>
            <person name="Longcore J.E."/>
            <person name="Seto K."/>
            <person name="Alves G.H."/>
            <person name="Bonds A.E."/>
            <person name="Quandt C.A."/>
            <person name="Davis W.J."/>
            <person name="Chang Y."/>
            <person name="Letcher P.M."/>
            <person name="Powell M.J."/>
            <person name="Kuo A."/>
            <person name="Labutti K."/>
            <person name="Pangilinan J."/>
            <person name="Andreopoulos W."/>
            <person name="Tritt A."/>
            <person name="Riley R."/>
            <person name="Hundley H."/>
            <person name="Johnson J."/>
            <person name="Lipzen A."/>
            <person name="Barry K."/>
            <person name="Berbee M.L."/>
            <person name="Buchler N.E."/>
            <person name="Grigoriev I.V."/>
            <person name="Spatafora J.W."/>
            <person name="Stajich J.E."/>
            <person name="James T.Y."/>
        </authorList>
    </citation>
    <scope>NUCLEOTIDE SEQUENCE</scope>
    <source>
        <strain evidence="1">AG</strain>
    </source>
</reference>
<evidence type="ECO:0000313" key="1">
    <source>
        <dbReference type="EMBL" id="KAI8575387.1"/>
    </source>
</evidence>
<keyword evidence="2" id="KW-1185">Reference proteome</keyword>
<gene>
    <name evidence="1" type="ORF">K450DRAFT_262000</name>
</gene>
<dbReference type="AlphaFoldDB" id="A0AAD5H845"/>
<dbReference type="Proteomes" id="UP001206595">
    <property type="component" value="Unassembled WGS sequence"/>
</dbReference>
<comment type="caution">
    <text evidence="1">The sequence shown here is derived from an EMBL/GenBank/DDBJ whole genome shotgun (WGS) entry which is preliminary data.</text>
</comment>
<protein>
    <submittedName>
        <fullName evidence="1">Uncharacterized protein</fullName>
    </submittedName>
</protein>
<sequence>MDLSFSVIAHLNARTSYIDSNSPCNIYALSSILLLPWIADLSIWCKRYSKIELLHIQRDTVQAVVSSNKRKVDGRLLYDFNGRISTRTAH</sequence>
<dbReference type="EMBL" id="MU620983">
    <property type="protein sequence ID" value="KAI8575387.1"/>
    <property type="molecule type" value="Genomic_DNA"/>
</dbReference>
<evidence type="ECO:0000313" key="2">
    <source>
        <dbReference type="Proteomes" id="UP001206595"/>
    </source>
</evidence>